<organism evidence="1 2">
    <name type="scientific">Hufsiella ginkgonis</name>
    <dbReference type="NCBI Taxonomy" id="2695274"/>
    <lineage>
        <taxon>Bacteria</taxon>
        <taxon>Pseudomonadati</taxon>
        <taxon>Bacteroidota</taxon>
        <taxon>Sphingobacteriia</taxon>
        <taxon>Sphingobacteriales</taxon>
        <taxon>Sphingobacteriaceae</taxon>
        <taxon>Hufsiella</taxon>
    </lineage>
</organism>
<evidence type="ECO:0000313" key="2">
    <source>
        <dbReference type="Proteomes" id="UP000451233"/>
    </source>
</evidence>
<comment type="caution">
    <text evidence="1">The sequence shown here is derived from an EMBL/GenBank/DDBJ whole genome shotgun (WGS) entry which is preliminary data.</text>
</comment>
<gene>
    <name evidence="1" type="ORF">GS398_07710</name>
</gene>
<keyword evidence="2" id="KW-1185">Reference proteome</keyword>
<dbReference type="Pfam" id="PF20311">
    <property type="entry name" value="DUF6607"/>
    <property type="match status" value="1"/>
</dbReference>
<dbReference type="Proteomes" id="UP000451233">
    <property type="component" value="Unassembled WGS sequence"/>
</dbReference>
<sequence length="105" mass="12322">MFEQDNQKIVRSASGDKLLAREKGYEEFTKADEKEFAYAKSWWKEQQSYWATVRRAWDDVFAQKETVSLKSNLNGKVLFEKLFDLGDQSVKENVTQIKAAKKHVR</sequence>
<name>A0A7K1XW25_9SPHI</name>
<dbReference type="InterPro" id="IPR046715">
    <property type="entry name" value="DUF6607"/>
</dbReference>
<evidence type="ECO:0000313" key="1">
    <source>
        <dbReference type="EMBL" id="MXV15182.1"/>
    </source>
</evidence>
<reference evidence="1 2" key="1">
    <citation type="submission" date="2019-11" db="EMBL/GenBank/DDBJ databases">
        <title>Pedobacter sp. HMF7056 Genome sequencing and assembly.</title>
        <authorList>
            <person name="Kang H."/>
            <person name="Kim H."/>
            <person name="Joh K."/>
        </authorList>
    </citation>
    <scope>NUCLEOTIDE SEQUENCE [LARGE SCALE GENOMIC DNA]</scope>
    <source>
        <strain evidence="1 2">HMF7056</strain>
    </source>
</reference>
<dbReference type="EMBL" id="WVHS01000002">
    <property type="protein sequence ID" value="MXV15182.1"/>
    <property type="molecule type" value="Genomic_DNA"/>
</dbReference>
<dbReference type="AlphaFoldDB" id="A0A7K1XW25"/>
<accession>A0A7K1XW25</accession>
<proteinExistence type="predicted"/>
<protein>
    <submittedName>
        <fullName evidence="1">Uncharacterized protein</fullName>
    </submittedName>
</protein>